<proteinExistence type="predicted"/>
<dbReference type="Pfam" id="PF08856">
    <property type="entry name" value="DUF1826"/>
    <property type="match status" value="1"/>
</dbReference>
<dbReference type="InterPro" id="IPR014955">
    <property type="entry name" value="DUF1826"/>
</dbReference>
<gene>
    <name evidence="1" type="ORF">NFG58_15150</name>
</gene>
<organism evidence="1">
    <name type="scientific">Halomonas sp. RT37</name>
    <dbReference type="NCBI Taxonomy" id="2950872"/>
    <lineage>
        <taxon>Bacteria</taxon>
        <taxon>Pseudomonadati</taxon>
        <taxon>Pseudomonadota</taxon>
        <taxon>Gammaproteobacteria</taxon>
        <taxon>Oceanospirillales</taxon>
        <taxon>Halomonadaceae</taxon>
        <taxon>Halomonas</taxon>
    </lineage>
</organism>
<dbReference type="RefSeq" id="WP_348826872.1">
    <property type="nucleotide sequence ID" value="NZ_CP098827.1"/>
</dbReference>
<reference evidence="1" key="1">
    <citation type="submission" date="2022-06" db="EMBL/GenBank/DDBJ databases">
        <title>A novel DMS-producing enzyme.</title>
        <authorList>
            <person name="Zhang Y."/>
        </authorList>
    </citation>
    <scope>NUCLEOTIDE SEQUENCE</scope>
    <source>
        <strain evidence="1">RT37</strain>
    </source>
</reference>
<evidence type="ECO:0000313" key="1">
    <source>
        <dbReference type="EMBL" id="XBO69948.1"/>
    </source>
</evidence>
<name>A0AAU7KFN1_9GAMM</name>
<sequence length="229" mass="24995">MSLSSSLSTCVDRDAPTASCEAQPSVHWAQGIDASILPRIFEQGITIAVMQRALSPSLERSIQAQCDTKRRWSFQWLGVPDAAMKRELRRSMPAPEQACPLLDDVVLLTQAMAMLFDTDTLGIRLRLLDSAMCPRFHCDKLPVRLVTSYRGPGSEWLPESAVNRAGLGAPSPDKPETLRQAHAIQRLGTGDLALLKGDGWSGNEGRGLVHRSPAQQAGETRLLLTIDPS</sequence>
<dbReference type="AlphaFoldDB" id="A0AAU7KFN1"/>
<dbReference type="EMBL" id="CP098827">
    <property type="protein sequence ID" value="XBO69948.1"/>
    <property type="molecule type" value="Genomic_DNA"/>
</dbReference>
<accession>A0AAU7KFN1</accession>
<protein>
    <submittedName>
        <fullName evidence="1">DUF1826 domain-containing protein</fullName>
    </submittedName>
</protein>